<keyword evidence="3" id="KW-0812">Transmembrane</keyword>
<feature type="transmembrane region" description="Helical" evidence="3">
    <location>
        <begin position="263"/>
        <end position="287"/>
    </location>
</feature>
<protein>
    <recommendedName>
        <fullName evidence="4">Major facilitator superfamily (MFS) profile domain-containing protein</fullName>
    </recommendedName>
</protein>
<gene>
    <name evidence="5" type="ORF">LSH36_183g01099</name>
</gene>
<dbReference type="PROSITE" id="PS50850">
    <property type="entry name" value="MFS"/>
    <property type="match status" value="1"/>
</dbReference>
<feature type="transmembrane region" description="Helical" evidence="3">
    <location>
        <begin position="355"/>
        <end position="377"/>
    </location>
</feature>
<evidence type="ECO:0000256" key="3">
    <source>
        <dbReference type="SAM" id="Phobius"/>
    </source>
</evidence>
<feature type="region of interest" description="Disordered" evidence="2">
    <location>
        <begin position="218"/>
        <end position="244"/>
    </location>
</feature>
<evidence type="ECO:0000313" key="5">
    <source>
        <dbReference type="EMBL" id="KAK2157877.1"/>
    </source>
</evidence>
<evidence type="ECO:0000259" key="4">
    <source>
        <dbReference type="PROSITE" id="PS50850"/>
    </source>
</evidence>
<evidence type="ECO:0000256" key="1">
    <source>
        <dbReference type="ARBA" id="ARBA00004141"/>
    </source>
</evidence>
<feature type="transmembrane region" description="Helical" evidence="3">
    <location>
        <begin position="389"/>
        <end position="410"/>
    </location>
</feature>
<dbReference type="Proteomes" id="UP001208570">
    <property type="component" value="Unassembled WGS sequence"/>
</dbReference>
<feature type="transmembrane region" description="Helical" evidence="3">
    <location>
        <begin position="162"/>
        <end position="181"/>
    </location>
</feature>
<evidence type="ECO:0000256" key="2">
    <source>
        <dbReference type="SAM" id="MobiDB-lite"/>
    </source>
</evidence>
<keyword evidence="3" id="KW-0472">Membrane</keyword>
<feature type="transmembrane region" description="Helical" evidence="3">
    <location>
        <begin position="330"/>
        <end position="349"/>
    </location>
</feature>
<dbReference type="PANTHER" id="PTHR11360">
    <property type="entry name" value="MONOCARBOXYLATE TRANSPORTER"/>
    <property type="match status" value="1"/>
</dbReference>
<feature type="compositionally biased region" description="Basic and acidic residues" evidence="2">
    <location>
        <begin position="227"/>
        <end position="236"/>
    </location>
</feature>
<dbReference type="Pfam" id="PF07690">
    <property type="entry name" value="MFS_1"/>
    <property type="match status" value="1"/>
</dbReference>
<comment type="subcellular location">
    <subcellularLocation>
        <location evidence="1">Membrane</location>
        <topology evidence="1">Multi-pass membrane protein</topology>
    </subcellularLocation>
</comment>
<dbReference type="InterPro" id="IPR050327">
    <property type="entry name" value="Proton-linked_MCT"/>
</dbReference>
<sequence>MAAVDCCKRSKIYGSKPTNHVTNRSRKRDDVDGVYAWIIVLISLLGHLLIFGVIYSSGVFYDIFSEMFVEASSIISLIAILSTTFTFGFCPIPGVLMNKYGQRMITVIGGVLAATGLILSAFATNTYYLAATFGIIAGVGFGTAFLAVLSIVPLYFNKYRSLAIGVAVSGVGLGTFIYPPIIRSLVHSFGNRGTLLITGGVTLNLCVCGALMRPPRRQRISGSEDQYPEKGDRAKSEPSTSPLHSRSRYQCLSLLNLYMFKDVGFLVLCVNSFFASFGLNIVYVHLVAYSVTKDINKDAAAMAISAVGIANFVARPLFGLFGNLRRGPVMLYALSYSLCGLVVVCIPLMEHFISIMITSAAFGFLSASAGPLLPLIITDFLSVELLPSAFGYLMTCGSIGSLLGPPSAGLLLDVLQRYPPSFYLGGATLWLSGMIMFLTCFIRQRSPDVVLDEII</sequence>
<feature type="transmembrane region" description="Helical" evidence="3">
    <location>
        <begin position="34"/>
        <end position="54"/>
    </location>
</feature>
<dbReference type="InterPro" id="IPR011701">
    <property type="entry name" value="MFS"/>
</dbReference>
<dbReference type="AlphaFoldDB" id="A0AAD9JS01"/>
<evidence type="ECO:0000313" key="6">
    <source>
        <dbReference type="Proteomes" id="UP001208570"/>
    </source>
</evidence>
<dbReference type="PANTHER" id="PTHR11360:SF284">
    <property type="entry name" value="EG:103B4.3 PROTEIN-RELATED"/>
    <property type="match status" value="1"/>
</dbReference>
<name>A0AAD9JS01_9ANNE</name>
<feature type="domain" description="Major facilitator superfamily (MFS) profile" evidence="4">
    <location>
        <begin position="36"/>
        <end position="444"/>
    </location>
</feature>
<proteinExistence type="predicted"/>
<dbReference type="SUPFAM" id="SSF103473">
    <property type="entry name" value="MFS general substrate transporter"/>
    <property type="match status" value="1"/>
</dbReference>
<comment type="caution">
    <text evidence="5">The sequence shown here is derived from an EMBL/GenBank/DDBJ whole genome shotgun (WGS) entry which is preliminary data.</text>
</comment>
<dbReference type="GO" id="GO:0008028">
    <property type="term" value="F:monocarboxylic acid transmembrane transporter activity"/>
    <property type="evidence" value="ECO:0007669"/>
    <property type="project" value="TreeGrafter"/>
</dbReference>
<feature type="transmembrane region" description="Helical" evidence="3">
    <location>
        <begin position="299"/>
        <end position="318"/>
    </location>
</feature>
<accession>A0AAD9JS01</accession>
<feature type="transmembrane region" description="Helical" evidence="3">
    <location>
        <begin position="422"/>
        <end position="442"/>
    </location>
</feature>
<feature type="transmembrane region" description="Helical" evidence="3">
    <location>
        <begin position="104"/>
        <end position="123"/>
    </location>
</feature>
<dbReference type="GO" id="GO:0016020">
    <property type="term" value="C:membrane"/>
    <property type="evidence" value="ECO:0007669"/>
    <property type="project" value="UniProtKB-SubCell"/>
</dbReference>
<dbReference type="EMBL" id="JAODUP010000183">
    <property type="protein sequence ID" value="KAK2157877.1"/>
    <property type="molecule type" value="Genomic_DNA"/>
</dbReference>
<feature type="transmembrane region" description="Helical" evidence="3">
    <location>
        <begin position="193"/>
        <end position="212"/>
    </location>
</feature>
<keyword evidence="6" id="KW-1185">Reference proteome</keyword>
<organism evidence="5 6">
    <name type="scientific">Paralvinella palmiformis</name>
    <dbReference type="NCBI Taxonomy" id="53620"/>
    <lineage>
        <taxon>Eukaryota</taxon>
        <taxon>Metazoa</taxon>
        <taxon>Spiralia</taxon>
        <taxon>Lophotrochozoa</taxon>
        <taxon>Annelida</taxon>
        <taxon>Polychaeta</taxon>
        <taxon>Sedentaria</taxon>
        <taxon>Canalipalpata</taxon>
        <taxon>Terebellida</taxon>
        <taxon>Terebelliformia</taxon>
        <taxon>Alvinellidae</taxon>
        <taxon>Paralvinella</taxon>
    </lineage>
</organism>
<reference evidence="5" key="1">
    <citation type="journal article" date="2023" name="Mol. Biol. Evol.">
        <title>Third-Generation Sequencing Reveals the Adaptive Role of the Epigenome in Three Deep-Sea Polychaetes.</title>
        <authorList>
            <person name="Perez M."/>
            <person name="Aroh O."/>
            <person name="Sun Y."/>
            <person name="Lan Y."/>
            <person name="Juniper S.K."/>
            <person name="Young C.R."/>
            <person name="Angers B."/>
            <person name="Qian P.Y."/>
        </authorList>
    </citation>
    <scope>NUCLEOTIDE SEQUENCE</scope>
    <source>
        <strain evidence="5">P08H-3</strain>
    </source>
</reference>
<dbReference type="InterPro" id="IPR036259">
    <property type="entry name" value="MFS_trans_sf"/>
</dbReference>
<keyword evidence="3" id="KW-1133">Transmembrane helix</keyword>
<dbReference type="Gene3D" id="1.20.1250.20">
    <property type="entry name" value="MFS general substrate transporter like domains"/>
    <property type="match status" value="1"/>
</dbReference>
<feature type="transmembrane region" description="Helical" evidence="3">
    <location>
        <begin position="74"/>
        <end position="97"/>
    </location>
</feature>
<feature type="transmembrane region" description="Helical" evidence="3">
    <location>
        <begin position="129"/>
        <end position="155"/>
    </location>
</feature>
<dbReference type="CDD" id="cd17352">
    <property type="entry name" value="MFS_MCT_SLC16"/>
    <property type="match status" value="1"/>
</dbReference>
<dbReference type="InterPro" id="IPR020846">
    <property type="entry name" value="MFS_dom"/>
</dbReference>